<dbReference type="EMBL" id="JAACJN010000045">
    <property type="protein sequence ID" value="KAF5384024.1"/>
    <property type="molecule type" value="Genomic_DNA"/>
</dbReference>
<feature type="region of interest" description="Disordered" evidence="1">
    <location>
        <begin position="1"/>
        <end position="80"/>
    </location>
</feature>
<evidence type="ECO:0000313" key="2">
    <source>
        <dbReference type="EMBL" id="KAF5384024.1"/>
    </source>
</evidence>
<keyword evidence="3" id="KW-1185">Reference proteome</keyword>
<reference evidence="2 3" key="1">
    <citation type="journal article" date="2020" name="ISME J.">
        <title>Uncovering the hidden diversity of litter-decomposition mechanisms in mushroom-forming fungi.</title>
        <authorList>
            <person name="Floudas D."/>
            <person name="Bentzer J."/>
            <person name="Ahren D."/>
            <person name="Johansson T."/>
            <person name="Persson P."/>
            <person name="Tunlid A."/>
        </authorList>
    </citation>
    <scope>NUCLEOTIDE SEQUENCE [LARGE SCALE GENOMIC DNA]</scope>
    <source>
        <strain evidence="2 3">CBS 406.79</strain>
    </source>
</reference>
<feature type="region of interest" description="Disordered" evidence="1">
    <location>
        <begin position="430"/>
        <end position="508"/>
    </location>
</feature>
<gene>
    <name evidence="2" type="ORF">D9757_006941</name>
</gene>
<sequence>MTSSSPPSYTTEDQRLDDNPSTNTVTRRRRSVRENERKQAGEGGDDDNSSSRSETSSVSRRRSRRHSTHSHDPRLPPEIIERIARQSVRSSRHINAELLKQIAKQGGLPQHMKQEGLPKFKVITGSEATRVYEKTLREDDRASAISHDSSKRRIRHFEQRPIVFAYPGLRAGRKVVDYYMTWKGKTPKAHRLKGAGRRVDILDGEFKNLSKTLDEYGKKVNKRLSALVSTDPTTPKASTFDPTLALTRDDLDTLAEPTRPAAVQVESAPAVLTTTSPNDSDPLPPPRPPYARTNSNGSAVSLPTLGLPLVVVNPDAKSSSSGQDSRRTSLVLGSNKPTKDKSPLSQVLTAVEEERDDAKSTSSSRTRHGRHERKHHSKDGRGRDSSRSPNSSNESLSGSSSGHDKRHGKSNKDDEILIVLLGDKQSSWHGIIGRRDSKKESITRKPPQRVSPWSGPVANSMGEIHRFVPRGDPRNDSSRERDTHSTEDDDSSDDDFSDEAGARTPHDLDDPLILSLKARLMALGLHPSTRSPKATPLPPYLIHSPYLHSTPANLNGHVSLQPTSPYSISAPNLPLPAQSYSPETSSYVMPFVSNDPASSPWPLAPTPAGSMYASPYIPAAQISYSTSAAGAYTPGSVVQPSPAPTASLTLYAQSPGTYVMSGTATGASAMQIPLPQLSGYTSSPYVEYASPLDYDDYDEYDEYDDYGAAGMGQATNMDPALYPLPPSSYSSSPYLPLRDQTPTPY</sequence>
<name>A0A8H5M7X9_9AGAR</name>
<protein>
    <submittedName>
        <fullName evidence="2">Uncharacterized protein</fullName>
    </submittedName>
</protein>
<feature type="region of interest" description="Disordered" evidence="1">
    <location>
        <begin position="315"/>
        <end position="411"/>
    </location>
</feature>
<feature type="region of interest" description="Disordered" evidence="1">
    <location>
        <begin position="720"/>
        <end position="745"/>
    </location>
</feature>
<feature type="compositionally biased region" description="Basic residues" evidence="1">
    <location>
        <begin position="365"/>
        <end position="378"/>
    </location>
</feature>
<feature type="compositionally biased region" description="Polar residues" evidence="1">
    <location>
        <begin position="1"/>
        <end position="11"/>
    </location>
</feature>
<feature type="compositionally biased region" description="Basic residues" evidence="1">
    <location>
        <begin position="59"/>
        <end position="68"/>
    </location>
</feature>
<feature type="compositionally biased region" description="Basic and acidic residues" evidence="1">
    <location>
        <begin position="433"/>
        <end position="443"/>
    </location>
</feature>
<evidence type="ECO:0000256" key="1">
    <source>
        <dbReference type="SAM" id="MobiDB-lite"/>
    </source>
</evidence>
<feature type="compositionally biased region" description="Basic and acidic residues" evidence="1">
    <location>
        <begin position="69"/>
        <end position="80"/>
    </location>
</feature>
<feature type="compositionally biased region" description="Basic and acidic residues" evidence="1">
    <location>
        <begin position="463"/>
        <end position="486"/>
    </location>
</feature>
<feature type="compositionally biased region" description="Low complexity" evidence="1">
    <location>
        <begin position="727"/>
        <end position="737"/>
    </location>
</feature>
<dbReference type="OrthoDB" id="3048996at2759"/>
<organism evidence="2 3">
    <name type="scientific">Collybiopsis confluens</name>
    <dbReference type="NCBI Taxonomy" id="2823264"/>
    <lineage>
        <taxon>Eukaryota</taxon>
        <taxon>Fungi</taxon>
        <taxon>Dikarya</taxon>
        <taxon>Basidiomycota</taxon>
        <taxon>Agaricomycotina</taxon>
        <taxon>Agaricomycetes</taxon>
        <taxon>Agaricomycetidae</taxon>
        <taxon>Agaricales</taxon>
        <taxon>Marasmiineae</taxon>
        <taxon>Omphalotaceae</taxon>
        <taxon>Collybiopsis</taxon>
    </lineage>
</organism>
<dbReference type="Proteomes" id="UP000518752">
    <property type="component" value="Unassembled WGS sequence"/>
</dbReference>
<comment type="caution">
    <text evidence="2">The sequence shown here is derived from an EMBL/GenBank/DDBJ whole genome shotgun (WGS) entry which is preliminary data.</text>
</comment>
<evidence type="ECO:0000313" key="3">
    <source>
        <dbReference type="Proteomes" id="UP000518752"/>
    </source>
</evidence>
<dbReference type="AlphaFoldDB" id="A0A8H5M7X9"/>
<accession>A0A8H5M7X9</accession>
<proteinExistence type="predicted"/>
<feature type="compositionally biased region" description="Acidic residues" evidence="1">
    <location>
        <begin position="487"/>
        <end position="498"/>
    </location>
</feature>
<feature type="compositionally biased region" description="Low complexity" evidence="1">
    <location>
        <begin position="387"/>
        <end position="401"/>
    </location>
</feature>
<feature type="region of interest" description="Disordered" evidence="1">
    <location>
        <begin position="259"/>
        <end position="299"/>
    </location>
</feature>